<proteinExistence type="inferred from homology"/>
<dbReference type="RefSeq" id="WP_119366494.1">
    <property type="nucleotide sequence ID" value="NZ_QXDJ01000002.1"/>
</dbReference>
<dbReference type="EMBL" id="QXDJ01000002">
    <property type="protein sequence ID" value="RII35473.1"/>
    <property type="molecule type" value="Genomic_DNA"/>
</dbReference>
<evidence type="ECO:0000313" key="6">
    <source>
        <dbReference type="Proteomes" id="UP000265930"/>
    </source>
</evidence>
<feature type="domain" description="Nudix hydrolase" evidence="4">
    <location>
        <begin position="2"/>
        <end position="130"/>
    </location>
</feature>
<dbReference type="InterPro" id="IPR000086">
    <property type="entry name" value="NUDIX_hydrolase_dom"/>
</dbReference>
<accession>A0A399IQZ8</accession>
<dbReference type="Pfam" id="PF00293">
    <property type="entry name" value="NUDIX"/>
    <property type="match status" value="1"/>
</dbReference>
<sequence length="138" mass="16095">MKRVNVVYALLYNEETEQVLLVCNRDHHNSWSMPGGAVEENETLEQAMIREVQEETGLLVKIRYIVAINERFFQENNEHAIFITFRTEIIGGAIHIENPDEISEIKWVDISTANKLMPYHKDGINKLIHNYATYCFQV</sequence>
<dbReference type="PROSITE" id="PS00893">
    <property type="entry name" value="NUDIX_BOX"/>
    <property type="match status" value="1"/>
</dbReference>
<gene>
    <name evidence="5" type="ORF">D2A34_09795</name>
</gene>
<dbReference type="Gene3D" id="3.90.79.10">
    <property type="entry name" value="Nucleoside Triphosphate Pyrophosphohydrolase"/>
    <property type="match status" value="1"/>
</dbReference>
<evidence type="ECO:0000256" key="1">
    <source>
        <dbReference type="ARBA" id="ARBA00005582"/>
    </source>
</evidence>
<evidence type="ECO:0000313" key="5">
    <source>
        <dbReference type="EMBL" id="RII35473.1"/>
    </source>
</evidence>
<name>A0A399IQZ8_9CLOT</name>
<dbReference type="PRINTS" id="PR00502">
    <property type="entry name" value="NUDIXFAMILY"/>
</dbReference>
<reference evidence="5 6" key="1">
    <citation type="submission" date="2018-08" db="EMBL/GenBank/DDBJ databases">
        <title>Genome of Clostridium chromiireducens C1, DSM12136.</title>
        <authorList>
            <person name="Xing M."/>
            <person name="Wei Y."/>
            <person name="Ang E.L."/>
            <person name="Zhao H."/>
            <person name="Zhang Y."/>
        </authorList>
    </citation>
    <scope>NUCLEOTIDE SEQUENCE [LARGE SCALE GENOMIC DNA]</scope>
    <source>
        <strain evidence="5 6">C1</strain>
    </source>
</reference>
<comment type="similarity">
    <text evidence="1 3">Belongs to the Nudix hydrolase family.</text>
</comment>
<dbReference type="PROSITE" id="PS51462">
    <property type="entry name" value="NUDIX"/>
    <property type="match status" value="1"/>
</dbReference>
<dbReference type="InterPro" id="IPR020084">
    <property type="entry name" value="NUDIX_hydrolase_CS"/>
</dbReference>
<evidence type="ECO:0000256" key="2">
    <source>
        <dbReference type="ARBA" id="ARBA00022801"/>
    </source>
</evidence>
<dbReference type="Proteomes" id="UP000265930">
    <property type="component" value="Unassembled WGS sequence"/>
</dbReference>
<dbReference type="CDD" id="cd02883">
    <property type="entry name" value="NUDIX_Hydrolase"/>
    <property type="match status" value="1"/>
</dbReference>
<dbReference type="PANTHER" id="PTHR43736:SF1">
    <property type="entry name" value="DIHYDRONEOPTERIN TRIPHOSPHATE DIPHOSPHATASE"/>
    <property type="match status" value="1"/>
</dbReference>
<dbReference type="SUPFAM" id="SSF55811">
    <property type="entry name" value="Nudix"/>
    <property type="match status" value="1"/>
</dbReference>
<dbReference type="InterPro" id="IPR020476">
    <property type="entry name" value="Nudix_hydrolase"/>
</dbReference>
<evidence type="ECO:0000259" key="4">
    <source>
        <dbReference type="PROSITE" id="PS51462"/>
    </source>
</evidence>
<keyword evidence="2 3" id="KW-0378">Hydrolase</keyword>
<organism evidence="5 6">
    <name type="scientific">Clostridium chromiireducens</name>
    <dbReference type="NCBI Taxonomy" id="225345"/>
    <lineage>
        <taxon>Bacteria</taxon>
        <taxon>Bacillati</taxon>
        <taxon>Bacillota</taxon>
        <taxon>Clostridia</taxon>
        <taxon>Eubacteriales</taxon>
        <taxon>Clostridiaceae</taxon>
        <taxon>Clostridium</taxon>
    </lineage>
</organism>
<evidence type="ECO:0000256" key="3">
    <source>
        <dbReference type="RuleBase" id="RU003476"/>
    </source>
</evidence>
<protein>
    <submittedName>
        <fullName evidence="5">NUDIX hydrolase</fullName>
    </submittedName>
</protein>
<comment type="caution">
    <text evidence="5">The sequence shown here is derived from an EMBL/GenBank/DDBJ whole genome shotgun (WGS) entry which is preliminary data.</text>
</comment>
<dbReference type="InterPro" id="IPR015797">
    <property type="entry name" value="NUDIX_hydrolase-like_dom_sf"/>
</dbReference>
<dbReference type="GO" id="GO:0016787">
    <property type="term" value="F:hydrolase activity"/>
    <property type="evidence" value="ECO:0007669"/>
    <property type="project" value="UniProtKB-KW"/>
</dbReference>
<dbReference type="AlphaFoldDB" id="A0A399IQZ8"/>
<dbReference type="PANTHER" id="PTHR43736">
    <property type="entry name" value="ADP-RIBOSE PYROPHOSPHATASE"/>
    <property type="match status" value="1"/>
</dbReference>